<organism evidence="7 8">
    <name type="scientific">Microdochium bolleyi</name>
    <dbReference type="NCBI Taxonomy" id="196109"/>
    <lineage>
        <taxon>Eukaryota</taxon>
        <taxon>Fungi</taxon>
        <taxon>Dikarya</taxon>
        <taxon>Ascomycota</taxon>
        <taxon>Pezizomycotina</taxon>
        <taxon>Sordariomycetes</taxon>
        <taxon>Xylariomycetidae</taxon>
        <taxon>Xylariales</taxon>
        <taxon>Microdochiaceae</taxon>
        <taxon>Microdochium</taxon>
    </lineage>
</organism>
<accession>A0A136JAD1</accession>
<evidence type="ECO:0000256" key="3">
    <source>
        <dbReference type="ARBA" id="ARBA00022692"/>
    </source>
</evidence>
<evidence type="ECO:0000256" key="4">
    <source>
        <dbReference type="ARBA" id="ARBA00022989"/>
    </source>
</evidence>
<evidence type="ECO:0000313" key="8">
    <source>
        <dbReference type="Proteomes" id="UP000070501"/>
    </source>
</evidence>
<dbReference type="PANTHER" id="PTHR11266:SF80">
    <property type="entry name" value="PEROXISOMAL MEMBRANE PROTEIN 2"/>
    <property type="match status" value="1"/>
</dbReference>
<feature type="transmembrane region" description="Helical" evidence="6">
    <location>
        <begin position="204"/>
        <end position="226"/>
    </location>
</feature>
<keyword evidence="8" id="KW-1185">Reference proteome</keyword>
<gene>
    <name evidence="7" type="ORF">Micbo1qcDRAFT_159035</name>
</gene>
<evidence type="ECO:0000313" key="7">
    <source>
        <dbReference type="EMBL" id="KXJ94066.1"/>
    </source>
</evidence>
<dbReference type="Pfam" id="PF04117">
    <property type="entry name" value="Mpv17_PMP22"/>
    <property type="match status" value="1"/>
</dbReference>
<dbReference type="InParanoid" id="A0A136JAD1"/>
<dbReference type="AlphaFoldDB" id="A0A136JAD1"/>
<feature type="transmembrane region" description="Helical" evidence="6">
    <location>
        <begin position="233"/>
        <end position="251"/>
    </location>
</feature>
<evidence type="ECO:0000256" key="1">
    <source>
        <dbReference type="ARBA" id="ARBA00004141"/>
    </source>
</evidence>
<evidence type="ECO:0000256" key="6">
    <source>
        <dbReference type="RuleBase" id="RU363053"/>
    </source>
</evidence>
<protein>
    <recommendedName>
        <fullName evidence="9">Mpv17/PMP22 family protein</fullName>
    </recommendedName>
</protein>
<dbReference type="GO" id="GO:0005778">
    <property type="term" value="C:peroxisomal membrane"/>
    <property type="evidence" value="ECO:0007669"/>
    <property type="project" value="TreeGrafter"/>
</dbReference>
<dbReference type="STRING" id="196109.A0A136JAD1"/>
<keyword evidence="3 6" id="KW-0812">Transmembrane</keyword>
<dbReference type="OrthoDB" id="10267969at2759"/>
<comment type="subcellular location">
    <subcellularLocation>
        <location evidence="1">Membrane</location>
        <topology evidence="1">Multi-pass membrane protein</topology>
    </subcellularLocation>
</comment>
<evidence type="ECO:0008006" key="9">
    <source>
        <dbReference type="Google" id="ProtNLM"/>
    </source>
</evidence>
<name>A0A136JAD1_9PEZI</name>
<dbReference type="PANTHER" id="PTHR11266">
    <property type="entry name" value="PEROXISOMAL MEMBRANE PROTEIN 2, PXMP2 MPV17"/>
    <property type="match status" value="1"/>
</dbReference>
<reference evidence="8" key="1">
    <citation type="submission" date="2016-02" db="EMBL/GenBank/DDBJ databases">
        <title>Draft genome sequence of Microdochium bolleyi, a fungal endophyte of beachgrass.</title>
        <authorList>
            <consortium name="DOE Joint Genome Institute"/>
            <person name="David A.S."/>
            <person name="May G."/>
            <person name="Haridas S."/>
            <person name="Lim J."/>
            <person name="Wang M."/>
            <person name="Labutti K."/>
            <person name="Lipzen A."/>
            <person name="Barry K."/>
            <person name="Grigoriev I.V."/>
        </authorList>
    </citation>
    <scope>NUCLEOTIDE SEQUENCE [LARGE SCALE GENOMIC DNA]</scope>
    <source>
        <strain evidence="8">J235TASD1</strain>
    </source>
</reference>
<dbReference type="EMBL" id="KQ964247">
    <property type="protein sequence ID" value="KXJ94066.1"/>
    <property type="molecule type" value="Genomic_DNA"/>
</dbReference>
<dbReference type="Proteomes" id="UP000070501">
    <property type="component" value="Unassembled WGS sequence"/>
</dbReference>
<proteinExistence type="inferred from homology"/>
<sequence length="253" mass="27208">MPSPIVGATRVAAVLAATSNLLAQTITSYQRDTPLVIDWVPVFQFVLWSIISTPPNFLWQDFLESTFPAYHASPTREAVLSASKAGGDADAALDSAGKEAKLVEPRLNKANTVVKLLLDQTIGAAGNTILFSLFIHAVQAAMHRPLGAPLSTPDQSVRFLLSGLFPSLFAAVIKSDSGKAVRARAFDYSRVSWPATWARAQAEFVPIMVAGWKLWPLVSLINFTLIKTIEGRSLVGGLAGVVWGVYMSLLASK</sequence>
<dbReference type="InterPro" id="IPR007248">
    <property type="entry name" value="Mpv17_PMP22"/>
</dbReference>
<keyword evidence="5 6" id="KW-0472">Membrane</keyword>
<keyword evidence="4 6" id="KW-1133">Transmembrane helix</keyword>
<comment type="similarity">
    <text evidence="2 6">Belongs to the peroxisomal membrane protein PXMP2/4 family.</text>
</comment>
<evidence type="ECO:0000256" key="5">
    <source>
        <dbReference type="ARBA" id="ARBA00023136"/>
    </source>
</evidence>
<evidence type="ECO:0000256" key="2">
    <source>
        <dbReference type="ARBA" id="ARBA00006824"/>
    </source>
</evidence>